<dbReference type="EMBL" id="CP002330">
    <property type="protein sequence ID" value="ADQ47063.1"/>
    <property type="molecule type" value="Genomic_DNA"/>
</dbReference>
<dbReference type="Proteomes" id="UP000006835">
    <property type="component" value="Chromosome"/>
</dbReference>
<name>E4SH38_CALK2</name>
<reference evidence="1 2" key="2">
    <citation type="journal article" date="2011" name="J. Bacteriol.">
        <title>Complete genome sequences for the anaerobic, extremely thermophilic plant biomass-degrading bacteria Caldicellulosiruptor hydrothermalis, Caldicellulosiruptor kristjanssonii, Caldicellulosiruptor kronotskyensis, Caldicellulosiruptor owensenis, and Caldicellulosiruptor lactoaceticus.</title>
        <authorList>
            <person name="Blumer-Schuette S.E."/>
            <person name="Ozdemir I."/>
            <person name="Mistry D."/>
            <person name="Lucas S."/>
            <person name="Lapidus A."/>
            <person name="Cheng J.F."/>
            <person name="Goodwin L.A."/>
            <person name="Pitluck S."/>
            <person name="Land M.L."/>
            <person name="Hauser L.J."/>
            <person name="Woyke T."/>
            <person name="Mikhailova N."/>
            <person name="Pati A."/>
            <person name="Kyrpides N.C."/>
            <person name="Ivanova N."/>
            <person name="Detter J.C."/>
            <person name="Walston-Davenport K."/>
            <person name="Han S."/>
            <person name="Adams M.W."/>
            <person name="Kelly R.M."/>
        </authorList>
    </citation>
    <scope>NUCLEOTIDE SEQUENCE [LARGE SCALE GENOMIC DNA]</scope>
    <source>
        <strain evidence="2">DSM 18902 / VKM B-2412 / 2002</strain>
    </source>
</reference>
<dbReference type="OrthoDB" id="116695at2"/>
<reference key="1">
    <citation type="submission" date="2010-11" db="EMBL/GenBank/DDBJ databases">
        <title>Complete sequence of Caldicellulosiruptor kronotskyensis 2002.</title>
        <authorList>
            <consortium name="US DOE Joint Genome Institute"/>
            <person name="Lucas S."/>
            <person name="Copeland A."/>
            <person name="Lapidus A."/>
            <person name="Cheng J.-F."/>
            <person name="Bruce D."/>
            <person name="Goodwin L."/>
            <person name="Pitluck S."/>
            <person name="Davenport K."/>
            <person name="Detter J.C."/>
            <person name="Han C."/>
            <person name="Tapia R."/>
            <person name="Land M."/>
            <person name="Hauser L."/>
            <person name="Jeffries C."/>
            <person name="Kyrpides N."/>
            <person name="Ivanova N."/>
            <person name="Mikhailova N."/>
            <person name="Blumer-Schuette S.E."/>
            <person name="Kelly R.M."/>
            <person name="Woyke T."/>
        </authorList>
    </citation>
    <scope>NUCLEOTIDE SEQUENCE</scope>
    <source>
        <strain>2002</strain>
    </source>
</reference>
<dbReference type="HOGENOM" id="CLU_1101289_0_0_9"/>
<evidence type="ECO:0000313" key="1">
    <source>
        <dbReference type="EMBL" id="ADQ47063.1"/>
    </source>
</evidence>
<dbReference type="PATRIC" id="fig|632348.3.peg.2344"/>
<keyword evidence="2" id="KW-1185">Reference proteome</keyword>
<protein>
    <submittedName>
        <fullName evidence="1">Uncharacterized protein</fullName>
    </submittedName>
</protein>
<gene>
    <name evidence="1" type="ordered locus">Calkro_2228</name>
</gene>
<dbReference type="AlphaFoldDB" id="E4SH38"/>
<evidence type="ECO:0000313" key="2">
    <source>
        <dbReference type="Proteomes" id="UP000006835"/>
    </source>
</evidence>
<dbReference type="KEGG" id="ckn:Calkro_2228"/>
<proteinExistence type="predicted"/>
<sequence>MKFFKNVIAAFLIMFLISPALIVLSSAKIEDAEIEKGYYDYIGKKGKKDIVMSIYIDNPKVKGLYNYKGVRKYIKVEGVIKGDKIKLNELDSKGKVVGTFNGIIKDKVIKKSDGRLIRPVDTIEGTWSDGKIKMPFKLGRGIFAGVSPMPYGEKFSFVGFPDDEVLKFATNIQEYLIKNDKKALAKLIAYPIEVKIDGKKRKIRNEKEFINNFDKIFDANLKKAIINAEPLIMFSNQYGAMLGDPTYNIWFTGIVRKGNVYLLIHTINEFILRDSLLYDNNIYGDNK</sequence>
<accession>E4SH38</accession>
<dbReference type="RefSeq" id="WP_013431135.1">
    <property type="nucleotide sequence ID" value="NC_014720.1"/>
</dbReference>
<organism evidence="1 2">
    <name type="scientific">Caldicellulosiruptor kronotskyensis (strain DSM 18902 / VKM B-2412 / 2002)</name>
    <dbReference type="NCBI Taxonomy" id="632348"/>
    <lineage>
        <taxon>Bacteria</taxon>
        <taxon>Bacillati</taxon>
        <taxon>Bacillota</taxon>
        <taxon>Bacillota incertae sedis</taxon>
        <taxon>Caldicellulosiruptorales</taxon>
        <taxon>Caldicellulosiruptoraceae</taxon>
        <taxon>Caldicellulosiruptor</taxon>
    </lineage>
</organism>